<dbReference type="InterPro" id="IPR029048">
    <property type="entry name" value="HSP70_C_sf"/>
</dbReference>
<feature type="coiled-coil region" evidence="11">
    <location>
        <begin position="223"/>
        <end position="250"/>
    </location>
</feature>
<comment type="induction">
    <text evidence="9">By stress conditions e.g. heat shock.</text>
</comment>
<dbReference type="PRINTS" id="PR00301">
    <property type="entry name" value="HEATSHOCK70"/>
</dbReference>
<reference evidence="13 14" key="1">
    <citation type="submission" date="2014-12" db="EMBL/GenBank/DDBJ databases">
        <title>Draft genome sequence of Cohnella kolymensis strain B-2846.</title>
        <authorList>
            <person name="Karlyshev A.V."/>
            <person name="Kudryashova E.B."/>
        </authorList>
    </citation>
    <scope>NUCLEOTIDE SEQUENCE [LARGE SCALE GENOMIC DNA]</scope>
    <source>
        <strain evidence="13 14">VKM B-2846</strain>
    </source>
</reference>
<accession>A0ABR5A918</accession>
<dbReference type="Gene3D" id="2.60.34.10">
    <property type="entry name" value="Substrate Binding Domain Of DNAk, Chain A, domain 1"/>
    <property type="match status" value="1"/>
</dbReference>
<dbReference type="PROSITE" id="PS00329">
    <property type="entry name" value="HSP70_2"/>
    <property type="match status" value="1"/>
</dbReference>
<dbReference type="Gene3D" id="3.90.640.10">
    <property type="entry name" value="Actin, Chain A, domain 4"/>
    <property type="match status" value="1"/>
</dbReference>
<keyword evidence="7 9" id="KW-0346">Stress response</keyword>
<evidence type="ECO:0000313" key="14">
    <source>
        <dbReference type="Proteomes" id="UP000054526"/>
    </source>
</evidence>
<comment type="caution">
    <text evidence="13">The sequence shown here is derived from an EMBL/GenBank/DDBJ whole genome shotgun (WGS) entry which is preliminary data.</text>
</comment>
<evidence type="ECO:0000256" key="8">
    <source>
        <dbReference type="ARBA" id="ARBA00023186"/>
    </source>
</evidence>
<dbReference type="InterPro" id="IPR013126">
    <property type="entry name" value="Hsp_70_fam"/>
</dbReference>
<evidence type="ECO:0000256" key="11">
    <source>
        <dbReference type="SAM" id="Coils"/>
    </source>
</evidence>
<feature type="region of interest" description="Disordered" evidence="12">
    <location>
        <begin position="578"/>
        <end position="614"/>
    </location>
</feature>
<evidence type="ECO:0000256" key="3">
    <source>
        <dbReference type="ARBA" id="ARBA00014415"/>
    </source>
</evidence>
<dbReference type="NCBIfam" id="NF001413">
    <property type="entry name" value="PRK00290.1"/>
    <property type="match status" value="1"/>
</dbReference>
<dbReference type="RefSeq" id="WP_041058149.1">
    <property type="nucleotide sequence ID" value="NZ_JXAL01000001.1"/>
</dbReference>
<dbReference type="PROSITE" id="PS01036">
    <property type="entry name" value="HSP70_3"/>
    <property type="match status" value="1"/>
</dbReference>
<name>A0ABR5A918_9BACL</name>
<dbReference type="NCBIfam" id="TIGR02350">
    <property type="entry name" value="prok_dnaK"/>
    <property type="match status" value="1"/>
</dbReference>
<dbReference type="SUPFAM" id="SSF100934">
    <property type="entry name" value="Heat shock protein 70kD (HSP70), C-terminal subdomain"/>
    <property type="match status" value="1"/>
</dbReference>
<dbReference type="InterPro" id="IPR029047">
    <property type="entry name" value="HSP70_peptide-bd_sf"/>
</dbReference>
<dbReference type="SUPFAM" id="SSF53067">
    <property type="entry name" value="Actin-like ATPase domain"/>
    <property type="match status" value="2"/>
</dbReference>
<dbReference type="InterPro" id="IPR043129">
    <property type="entry name" value="ATPase_NBD"/>
</dbReference>
<dbReference type="CDD" id="cd10234">
    <property type="entry name" value="ASKHA_NBD_HSP70_DnaK-like"/>
    <property type="match status" value="1"/>
</dbReference>
<dbReference type="Gene3D" id="1.20.1270.10">
    <property type="match status" value="1"/>
</dbReference>
<comment type="function">
    <text evidence="1 9">Acts as a chaperone.</text>
</comment>
<dbReference type="HAMAP" id="MF_00332">
    <property type="entry name" value="DnaK"/>
    <property type="match status" value="1"/>
</dbReference>
<proteinExistence type="evidence at transcript level"/>
<protein>
    <recommendedName>
        <fullName evidence="3 9">Chaperone protein DnaK</fullName>
    </recommendedName>
    <alternativeName>
        <fullName evidence="9">HSP70</fullName>
    </alternativeName>
    <alternativeName>
        <fullName evidence="9">Heat shock 70 kDa protein</fullName>
    </alternativeName>
    <alternativeName>
        <fullName evidence="9">Heat shock protein 70</fullName>
    </alternativeName>
</protein>
<dbReference type="EMBL" id="JXAL01000001">
    <property type="protein sequence ID" value="KIL37173.1"/>
    <property type="molecule type" value="Genomic_DNA"/>
</dbReference>
<evidence type="ECO:0000256" key="6">
    <source>
        <dbReference type="ARBA" id="ARBA00022840"/>
    </source>
</evidence>
<comment type="similarity">
    <text evidence="2 9 10">Belongs to the heat shock protein 70 family.</text>
</comment>
<dbReference type="PROSITE" id="PS00297">
    <property type="entry name" value="HSP70_1"/>
    <property type="match status" value="1"/>
</dbReference>
<evidence type="ECO:0000256" key="1">
    <source>
        <dbReference type="ARBA" id="ARBA00002290"/>
    </source>
</evidence>
<evidence type="ECO:0000256" key="10">
    <source>
        <dbReference type="RuleBase" id="RU003322"/>
    </source>
</evidence>
<evidence type="ECO:0000256" key="7">
    <source>
        <dbReference type="ARBA" id="ARBA00023016"/>
    </source>
</evidence>
<evidence type="ECO:0000256" key="4">
    <source>
        <dbReference type="ARBA" id="ARBA00022553"/>
    </source>
</evidence>
<keyword evidence="14" id="KW-1185">Reference proteome</keyword>
<dbReference type="Gene3D" id="3.30.420.40">
    <property type="match status" value="2"/>
</dbReference>
<dbReference type="PANTHER" id="PTHR19375">
    <property type="entry name" value="HEAT SHOCK PROTEIN 70KDA"/>
    <property type="match status" value="1"/>
</dbReference>
<dbReference type="InterPro" id="IPR012725">
    <property type="entry name" value="Chaperone_DnaK"/>
</dbReference>
<keyword evidence="5 9" id="KW-0547">Nucleotide-binding</keyword>
<keyword evidence="11" id="KW-0175">Coiled coil</keyword>
<keyword evidence="4 9" id="KW-0597">Phosphoprotein</keyword>
<keyword evidence="8 9" id="KW-0143">Chaperone</keyword>
<feature type="compositionally biased region" description="Acidic residues" evidence="12">
    <location>
        <begin position="602"/>
        <end position="614"/>
    </location>
</feature>
<keyword evidence="6 9" id="KW-0067">ATP-binding</keyword>
<dbReference type="SUPFAM" id="SSF100920">
    <property type="entry name" value="Heat shock protein 70kD (HSP70), peptide-binding domain"/>
    <property type="match status" value="1"/>
</dbReference>
<organism evidence="13 14">
    <name type="scientific">Cohnella kolymensis</name>
    <dbReference type="NCBI Taxonomy" id="1590652"/>
    <lineage>
        <taxon>Bacteria</taxon>
        <taxon>Bacillati</taxon>
        <taxon>Bacillota</taxon>
        <taxon>Bacilli</taxon>
        <taxon>Bacillales</taxon>
        <taxon>Paenibacillaceae</taxon>
        <taxon>Cohnella</taxon>
    </lineage>
</organism>
<evidence type="ECO:0000313" key="13">
    <source>
        <dbReference type="EMBL" id="KIL37173.1"/>
    </source>
</evidence>
<dbReference type="Pfam" id="PF00012">
    <property type="entry name" value="HSP70"/>
    <property type="match status" value="2"/>
</dbReference>
<feature type="modified residue" description="Phosphothreonine; by autocatalysis" evidence="9">
    <location>
        <position position="174"/>
    </location>
</feature>
<dbReference type="Proteomes" id="UP000054526">
    <property type="component" value="Unassembled WGS sequence"/>
</dbReference>
<dbReference type="InterPro" id="IPR018181">
    <property type="entry name" value="Heat_shock_70_CS"/>
</dbReference>
<evidence type="ECO:0000256" key="5">
    <source>
        <dbReference type="ARBA" id="ARBA00022741"/>
    </source>
</evidence>
<sequence length="614" mass="65678">MSKVIGIDLGTTNSCVAVMEGGEAVVIPNPEGNRTTPSVVGFKKDGERVVGETAKRQAITNPDRTVISIKRHMGSNHKESIDGKEFSPQEISAIILQKLKADAEAYLGQPVTQAVITVPAYFNDSQRQATKDAGSIAGLEVLRIVNEPTAAALAYGLEKSEDQTILVFDLGGGTFDVSILELGDGFFEVKATSGDNHLGGDDFDQVIMEWMSAEFKKEHGIDLLKDKAAVQRLKDAAEKAKKELSGVMSTTISLPFITVVDGVPQHLELNLTRAKFDELTASLVERTMGPTRQALSDAGMTPADINKIVLVGGSTRIPAVQEAIKKLTGKEPHKGVNPDEVVALGAAVQAGVLTGDVKDVVLLDVTPLSLGIETAGGVLTKMIDRNTTIPTSKSQVFSTYADNQTQVEIHVQQGERAMAKDNKTLGRFILSDIPPAPRGIPQIEVTFDIDANGIVNVSALDKGTGKSQKITITSSSGLTPEEIERMQKEAELHAEEDKQRRDLVEAKNSADQLVYTVEKTIKDLGDKVDAGEIDKANAAKEKVKTALESDNLEQIKSATDELTEIVQQLSVKLYEQAAQQGQAGGDAQGADAGAGAKKDNVVDADYEVVDEDKK</sequence>
<evidence type="ECO:0000256" key="12">
    <source>
        <dbReference type="SAM" id="MobiDB-lite"/>
    </source>
</evidence>
<evidence type="ECO:0000256" key="9">
    <source>
        <dbReference type="HAMAP-Rule" id="MF_00332"/>
    </source>
</evidence>
<evidence type="ECO:0000256" key="2">
    <source>
        <dbReference type="ARBA" id="ARBA00007381"/>
    </source>
</evidence>
<gene>
    <name evidence="9 13" type="primary">dnaK</name>
    <name evidence="13" type="ORF">SD71_00020</name>
</gene>